<evidence type="ECO:0000313" key="1">
    <source>
        <dbReference type="EMBL" id="CAD8066289.1"/>
    </source>
</evidence>
<dbReference type="Proteomes" id="UP000692954">
    <property type="component" value="Unassembled WGS sequence"/>
</dbReference>
<organism evidence="1 2">
    <name type="scientific">Paramecium sonneborni</name>
    <dbReference type="NCBI Taxonomy" id="65129"/>
    <lineage>
        <taxon>Eukaryota</taxon>
        <taxon>Sar</taxon>
        <taxon>Alveolata</taxon>
        <taxon>Ciliophora</taxon>
        <taxon>Intramacronucleata</taxon>
        <taxon>Oligohymenophorea</taxon>
        <taxon>Peniculida</taxon>
        <taxon>Parameciidae</taxon>
        <taxon>Paramecium</taxon>
    </lineage>
</organism>
<comment type="caution">
    <text evidence="1">The sequence shown here is derived from an EMBL/GenBank/DDBJ whole genome shotgun (WGS) entry which is preliminary data.</text>
</comment>
<protein>
    <recommendedName>
        <fullName evidence="3">G domain-containing protein</fullName>
    </recommendedName>
</protein>
<dbReference type="AlphaFoldDB" id="A0A8S1LHB4"/>
<reference evidence="1" key="1">
    <citation type="submission" date="2021-01" db="EMBL/GenBank/DDBJ databases">
        <authorList>
            <consortium name="Genoscope - CEA"/>
            <person name="William W."/>
        </authorList>
    </citation>
    <scope>NUCLEOTIDE SEQUENCE</scope>
</reference>
<proteinExistence type="predicted"/>
<dbReference type="OrthoDB" id="416553at2759"/>
<accession>A0A8S1LHB4</accession>
<dbReference type="CDD" id="cd00882">
    <property type="entry name" value="Ras_like_GTPase"/>
    <property type="match status" value="1"/>
</dbReference>
<evidence type="ECO:0008006" key="3">
    <source>
        <dbReference type="Google" id="ProtNLM"/>
    </source>
</evidence>
<dbReference type="EMBL" id="CAJJDN010000021">
    <property type="protein sequence ID" value="CAD8066289.1"/>
    <property type="molecule type" value="Genomic_DNA"/>
</dbReference>
<keyword evidence="2" id="KW-1185">Reference proteome</keyword>
<gene>
    <name evidence="1" type="ORF">PSON_ATCC_30995.1.T0210259</name>
</gene>
<sequence>MQIVQTKTYLVYGDSGSGKSTFINSLGGIDQDNQKPQTGGLGVAVTIDAGRIYYCEDEILGNLQLIDTRGTWDPGQINNDQILQNLVKTLLDYSVHQMSQQVNPLQQLDGILYIHNSFIDRYARDTRITQLGILIGCDLHSSTLTIMTRCKEIQNTNLKYNFYEWNKKLHKNESEYIHWDSVNPLDNQKQKLKELLNNLKPIPLSNINDANQEIIKLAKELQSKDLIEVEEPRIRTIIKPYKKEKNKKKTTYTNVTLTINPPKGIMNQIGTWVPIKVPFLSNNGNLTTTSIRIDADFPPDSLPPKLILFCDLDKNINEIKGSNLDITKYEFINNGDYYDAKFQYRWINQQNEDAGRIDLKIKMIIQYRQIKLKQKEEKEEYLEKVLKPRYSDEKPYIQQAMEQQFENLYDAIKQNFEIS</sequence>
<evidence type="ECO:0000313" key="2">
    <source>
        <dbReference type="Proteomes" id="UP000692954"/>
    </source>
</evidence>
<name>A0A8S1LHB4_9CILI</name>